<dbReference type="EMBL" id="JAUJLE010000292">
    <property type="protein sequence ID" value="KAK0962533.1"/>
    <property type="molecule type" value="Genomic_DNA"/>
</dbReference>
<feature type="transmembrane region" description="Helical" evidence="1">
    <location>
        <begin position="84"/>
        <end position="104"/>
    </location>
</feature>
<dbReference type="Proteomes" id="UP000310066">
    <property type="component" value="Unassembled WGS sequence"/>
</dbReference>
<evidence type="ECO:0000256" key="1">
    <source>
        <dbReference type="SAM" id="Phobius"/>
    </source>
</evidence>
<keyword evidence="6" id="KW-1185">Reference proteome</keyword>
<keyword evidence="1" id="KW-1133">Transmembrane helix</keyword>
<reference evidence="4 5" key="1">
    <citation type="submission" date="2017-03" db="EMBL/GenBank/DDBJ databases">
        <title>Genomes of endolithic fungi from Antarctica.</title>
        <authorList>
            <person name="Coleine C."/>
            <person name="Masonjones S."/>
            <person name="Stajich J.E."/>
        </authorList>
    </citation>
    <scope>NUCLEOTIDE SEQUENCE [LARGE SCALE GENOMIC DNA]</scope>
    <source>
        <strain evidence="4 5">CCFEE 5311</strain>
    </source>
</reference>
<feature type="transmembrane region" description="Helical" evidence="1">
    <location>
        <begin position="124"/>
        <end position="156"/>
    </location>
</feature>
<dbReference type="EMBL" id="JASUXU010000057">
    <property type="protein sequence ID" value="KAK0314067.1"/>
    <property type="molecule type" value="Genomic_DNA"/>
</dbReference>
<gene>
    <name evidence="4" type="ORF">B0A54_17145</name>
    <name evidence="2" type="ORF">LTR82_013186</name>
    <name evidence="3" type="ORF">LTR91_019413</name>
</gene>
<keyword evidence="1" id="KW-0472">Membrane</keyword>
<evidence type="ECO:0000313" key="6">
    <source>
        <dbReference type="Proteomes" id="UP001175353"/>
    </source>
</evidence>
<dbReference type="Proteomes" id="UP001168146">
    <property type="component" value="Unassembled WGS sequence"/>
</dbReference>
<dbReference type="Proteomes" id="UP001175353">
    <property type="component" value="Unassembled WGS sequence"/>
</dbReference>
<dbReference type="AlphaFoldDB" id="A0A4U0TV58"/>
<evidence type="ECO:0000313" key="2">
    <source>
        <dbReference type="EMBL" id="KAK0314067.1"/>
    </source>
</evidence>
<evidence type="ECO:0000313" key="4">
    <source>
        <dbReference type="EMBL" id="TKA26243.1"/>
    </source>
</evidence>
<dbReference type="OrthoDB" id="3847938at2759"/>
<keyword evidence="1" id="KW-0812">Transmembrane</keyword>
<feature type="transmembrane region" description="Helical" evidence="1">
    <location>
        <begin position="24"/>
        <end position="50"/>
    </location>
</feature>
<reference evidence="2" key="2">
    <citation type="submission" date="2021-12" db="EMBL/GenBank/DDBJ databases">
        <title>Black yeast isolated from Biological Soil Crust.</title>
        <authorList>
            <person name="Kurbessoian T."/>
        </authorList>
    </citation>
    <scope>NUCLEOTIDE SEQUENCE</scope>
    <source>
        <strain evidence="2">CCFEE 5208</strain>
    </source>
</reference>
<reference evidence="3" key="3">
    <citation type="submission" date="2023-06" db="EMBL/GenBank/DDBJ databases">
        <title>Black Yeasts Isolated from many extreme environments.</title>
        <authorList>
            <person name="Coleine C."/>
            <person name="Stajich J.E."/>
            <person name="Selbmann L."/>
        </authorList>
    </citation>
    <scope>NUCLEOTIDE SEQUENCE</scope>
    <source>
        <strain evidence="3">CCFEE 5200</strain>
    </source>
</reference>
<comment type="caution">
    <text evidence="4">The sequence shown here is derived from an EMBL/GenBank/DDBJ whole genome shotgun (WGS) entry which is preliminary data.</text>
</comment>
<evidence type="ECO:0000313" key="5">
    <source>
        <dbReference type="Proteomes" id="UP000310066"/>
    </source>
</evidence>
<protein>
    <submittedName>
        <fullName evidence="4">Uncharacterized protein</fullName>
    </submittedName>
</protein>
<sequence>MATTGVTPTQTSTTIGHGSSYTTLVLGLALFCFTYLLSSLIIFLVATAMARTKSDQYYRSLSSAGLHDALHVPKYWQCHPVRDAVLATLASKVGLAMGWVYGSFLMHSSPFAEARLCKVISDLLVWECFLIMLQPVLAGALAVANWGHLMVLLWAIKMKKAPEVLPYPFARSSDEKTTVLISLLLLLVGHTECESWKDRSD</sequence>
<name>A0A4U0TV58_9PEZI</name>
<accession>A0A4U0TV58</accession>
<proteinExistence type="predicted"/>
<organism evidence="4 5">
    <name type="scientific">Friedmanniomyces endolithicus</name>
    <dbReference type="NCBI Taxonomy" id="329885"/>
    <lineage>
        <taxon>Eukaryota</taxon>
        <taxon>Fungi</taxon>
        <taxon>Dikarya</taxon>
        <taxon>Ascomycota</taxon>
        <taxon>Pezizomycotina</taxon>
        <taxon>Dothideomycetes</taxon>
        <taxon>Dothideomycetidae</taxon>
        <taxon>Mycosphaerellales</taxon>
        <taxon>Teratosphaeriaceae</taxon>
        <taxon>Friedmanniomyces</taxon>
    </lineage>
</organism>
<dbReference type="EMBL" id="NAJP01000141">
    <property type="protein sequence ID" value="TKA26243.1"/>
    <property type="molecule type" value="Genomic_DNA"/>
</dbReference>
<evidence type="ECO:0000313" key="3">
    <source>
        <dbReference type="EMBL" id="KAK0962533.1"/>
    </source>
</evidence>